<dbReference type="PANTHER" id="PTHR46796:SF13">
    <property type="entry name" value="HTH-TYPE TRANSCRIPTIONAL ACTIVATOR RHAS"/>
    <property type="match status" value="1"/>
</dbReference>
<dbReference type="InterPro" id="IPR018060">
    <property type="entry name" value="HTH_AraC"/>
</dbReference>
<name>A0A2P8D1K5_9BACT</name>
<evidence type="ECO:0000256" key="3">
    <source>
        <dbReference type="ARBA" id="ARBA00023163"/>
    </source>
</evidence>
<dbReference type="Gene3D" id="1.10.10.60">
    <property type="entry name" value="Homeodomain-like"/>
    <property type="match status" value="1"/>
</dbReference>
<dbReference type="Proteomes" id="UP000240572">
    <property type="component" value="Unassembled WGS sequence"/>
</dbReference>
<dbReference type="GO" id="GO:0003700">
    <property type="term" value="F:DNA-binding transcription factor activity"/>
    <property type="evidence" value="ECO:0007669"/>
    <property type="project" value="InterPro"/>
</dbReference>
<keyword evidence="1" id="KW-0805">Transcription regulation</keyword>
<evidence type="ECO:0000259" key="4">
    <source>
        <dbReference type="PROSITE" id="PS01124"/>
    </source>
</evidence>
<dbReference type="AlphaFoldDB" id="A0A2P8D1K5"/>
<proteinExistence type="predicted"/>
<evidence type="ECO:0000256" key="1">
    <source>
        <dbReference type="ARBA" id="ARBA00023015"/>
    </source>
</evidence>
<dbReference type="Pfam" id="PF12833">
    <property type="entry name" value="HTH_18"/>
    <property type="match status" value="1"/>
</dbReference>
<accession>A0A2P8D1K5</accession>
<keyword evidence="6" id="KW-1185">Reference proteome</keyword>
<dbReference type="PROSITE" id="PS01124">
    <property type="entry name" value="HTH_ARAC_FAMILY_2"/>
    <property type="match status" value="1"/>
</dbReference>
<dbReference type="EMBL" id="PYGD01000006">
    <property type="protein sequence ID" value="PSK91113.1"/>
    <property type="molecule type" value="Genomic_DNA"/>
</dbReference>
<dbReference type="PANTHER" id="PTHR46796">
    <property type="entry name" value="HTH-TYPE TRANSCRIPTIONAL ACTIVATOR RHAS-RELATED"/>
    <property type="match status" value="1"/>
</dbReference>
<dbReference type="GO" id="GO:0043565">
    <property type="term" value="F:sequence-specific DNA binding"/>
    <property type="evidence" value="ECO:0007669"/>
    <property type="project" value="InterPro"/>
</dbReference>
<dbReference type="OrthoDB" id="635259at2"/>
<comment type="caution">
    <text evidence="5">The sequence shown here is derived from an EMBL/GenBank/DDBJ whole genome shotgun (WGS) entry which is preliminary data.</text>
</comment>
<protein>
    <submittedName>
        <fullName evidence="5">Helix-turn-helix protein</fullName>
    </submittedName>
</protein>
<feature type="domain" description="HTH araC/xylS-type" evidence="4">
    <location>
        <begin position="176"/>
        <end position="260"/>
    </location>
</feature>
<dbReference type="SMART" id="SM00342">
    <property type="entry name" value="HTH_ARAC"/>
    <property type="match status" value="1"/>
</dbReference>
<keyword evidence="3" id="KW-0804">Transcription</keyword>
<evidence type="ECO:0000256" key="2">
    <source>
        <dbReference type="ARBA" id="ARBA00023125"/>
    </source>
</evidence>
<sequence>MEQDPAYVQYRIAVPPDFSGVFSQFYYACNGTASAITHTLLPSYQTLMVFALSEGLSFVTKAQTHMAVSQCMITGPVRQAFQYTLEPGAAMLVVNFKDDAFYRFFGARELPLHNPVSPDSLLPDDCFNGLWACLKQLDSPEQQVQALLDFCRPYLKEQDLLSQRLAGFDENQQSPIKALSQELQQSERNLQQHYKKYFGYTAKEKGRYSRFIRAIRYLQEHPATTDWFELIHEFGYYDQSQLIHDFNHYLGLSPGKYLKFQQDICNAGD</sequence>
<keyword evidence="2" id="KW-0238">DNA-binding</keyword>
<reference evidence="5 6" key="1">
    <citation type="submission" date="2018-03" db="EMBL/GenBank/DDBJ databases">
        <title>Genomic Encyclopedia of Type Strains, Phase III (KMG-III): the genomes of soil and plant-associated and newly described type strains.</title>
        <authorList>
            <person name="Whitman W."/>
        </authorList>
    </citation>
    <scope>NUCLEOTIDE SEQUENCE [LARGE SCALE GENOMIC DNA]</scope>
    <source>
        <strain evidence="5 6">CGMCC 1.12700</strain>
    </source>
</reference>
<organism evidence="5 6">
    <name type="scientific">Taibaiella chishuiensis</name>
    <dbReference type="NCBI Taxonomy" id="1434707"/>
    <lineage>
        <taxon>Bacteria</taxon>
        <taxon>Pseudomonadati</taxon>
        <taxon>Bacteroidota</taxon>
        <taxon>Chitinophagia</taxon>
        <taxon>Chitinophagales</taxon>
        <taxon>Chitinophagaceae</taxon>
        <taxon>Taibaiella</taxon>
    </lineage>
</organism>
<dbReference type="RefSeq" id="WP_106523721.1">
    <property type="nucleotide sequence ID" value="NZ_PYGD01000006.1"/>
</dbReference>
<evidence type="ECO:0000313" key="5">
    <source>
        <dbReference type="EMBL" id="PSK91113.1"/>
    </source>
</evidence>
<gene>
    <name evidence="5" type="ORF">B0I18_106124</name>
</gene>
<evidence type="ECO:0000313" key="6">
    <source>
        <dbReference type="Proteomes" id="UP000240572"/>
    </source>
</evidence>
<dbReference type="InterPro" id="IPR050204">
    <property type="entry name" value="AraC_XylS_family_regulators"/>
</dbReference>